<evidence type="ECO:0000313" key="2">
    <source>
        <dbReference type="Proteomes" id="UP000307461"/>
    </source>
</evidence>
<dbReference type="EMBL" id="MK373772">
    <property type="protein sequence ID" value="QBQ76692.1"/>
    <property type="molecule type" value="Genomic_DNA"/>
</dbReference>
<name>A0A482MU31_9CAUD</name>
<evidence type="ECO:0008006" key="3">
    <source>
        <dbReference type="Google" id="ProtNLM"/>
    </source>
</evidence>
<accession>A0A482MU31</accession>
<evidence type="ECO:0000313" key="1">
    <source>
        <dbReference type="EMBL" id="QBQ76692.1"/>
    </source>
</evidence>
<organism evidence="1 2">
    <name type="scientific">Escherichia phage PTXU04</name>
    <dbReference type="NCBI Taxonomy" id="2508206"/>
    <lineage>
        <taxon>Viruses</taxon>
        <taxon>Duplodnaviria</taxon>
        <taxon>Heunggongvirae</taxon>
        <taxon>Uroviricota</taxon>
        <taxon>Caudoviricetes</taxon>
        <taxon>Xuquatrovirus</taxon>
        <taxon>Xuquatrovirus PTXU04</taxon>
    </lineage>
</organism>
<proteinExistence type="predicted"/>
<sequence>MNNARANIINALHALENGKSAAEVTAWLQDAIDQLKPVVRPARLPAIEGYIVSEVGPVVSVRYPDGDEFARCILYTNYVIVHLRDRPPVHVRTLEDAIDYIKLVAALK</sequence>
<dbReference type="Proteomes" id="UP000307461">
    <property type="component" value="Segment"/>
</dbReference>
<keyword evidence="2" id="KW-1185">Reference proteome</keyword>
<reference evidence="1 2" key="1">
    <citation type="submission" date="2019-01" db="EMBL/GenBank/DDBJ databases">
        <title>Still something new to discover - new insights into E. coli phage diversity and taxonomy.</title>
        <authorList>
            <person name="Korf I.H.E."/>
            <person name="Adriaennsens E."/>
            <person name="Dreiseikelmann B."/>
            <person name="Kropinski A."/>
            <person name="Nimtz M."/>
            <person name="Meier-Kolthoff J.P."/>
            <person name="Rohde M."/>
            <person name="van Raaij M."/>
            <person name="Wittmann J."/>
        </authorList>
    </citation>
    <scope>NUCLEOTIDE SEQUENCE [LARGE SCALE GENOMIC DNA]</scope>
</reference>
<gene>
    <name evidence="1" type="ORF">PTXU04_00078</name>
</gene>
<protein>
    <recommendedName>
        <fullName evidence="3">Phage protein</fullName>
    </recommendedName>
</protein>